<sequence>MSGGGNDIQNHRNPGGGNSCATWGPKSGTDNSPFFTQWGTFTANKNGQFPGNEFPSVPYFPSDFHCERVLGSWTDPIQLDAGWLSGLLDLNTGHDRVQERIADLMTDYISIGFSGFRFDAAKQILPASIAQILAKVKRNLGGSLPPDFLTWLEIILGGEKDILACDSTSSINFYAGFDNSLSANGFTADEISKIKIWSSDYPKEMPICGSWILPPSRFVIQNDDHDQQNPGSSSRDMQSYGSVLIKERNQQVHRNFELLLFNRRDNDWAIKVVLSSFSYGPNNENGFLDGLSDCSLYKGNQTGCKSCPNVPAHDPNACGYSVFDGNGNWVPFMYSRVHRDRQIINAMRNWVGLPASSDLGIPASCP</sequence>
<dbReference type="PANTHER" id="PTHR43447">
    <property type="entry name" value="ALPHA-AMYLASE"/>
    <property type="match status" value="1"/>
</dbReference>
<comment type="similarity">
    <text evidence="1">Belongs to the glycosyl hydrolase 13 family.</text>
</comment>
<evidence type="ECO:0000256" key="2">
    <source>
        <dbReference type="SAM" id="MobiDB-lite"/>
    </source>
</evidence>
<evidence type="ECO:0000256" key="1">
    <source>
        <dbReference type="ARBA" id="ARBA00008061"/>
    </source>
</evidence>
<accession>A0AAD5Y5A8</accession>
<proteinExistence type="inferred from homology"/>
<dbReference type="SUPFAM" id="SSF51445">
    <property type="entry name" value="(Trans)glycosidases"/>
    <property type="match status" value="1"/>
</dbReference>
<protein>
    <recommendedName>
        <fullName evidence="5">Alpha-amylase</fullName>
    </recommendedName>
</protein>
<name>A0AAD5Y5A8_9FUNG</name>
<comment type="caution">
    <text evidence="3">The sequence shown here is derived from an EMBL/GenBank/DDBJ whole genome shotgun (WGS) entry which is preliminary data.</text>
</comment>
<dbReference type="AlphaFoldDB" id="A0AAD5Y5A8"/>
<evidence type="ECO:0008006" key="5">
    <source>
        <dbReference type="Google" id="ProtNLM"/>
    </source>
</evidence>
<dbReference type="Gene3D" id="3.20.20.80">
    <property type="entry name" value="Glycosidases"/>
    <property type="match status" value="1"/>
</dbReference>
<evidence type="ECO:0000313" key="3">
    <source>
        <dbReference type="EMBL" id="KAJ3252598.1"/>
    </source>
</evidence>
<evidence type="ECO:0000313" key="4">
    <source>
        <dbReference type="Proteomes" id="UP001210925"/>
    </source>
</evidence>
<organism evidence="3 4">
    <name type="scientific">Boothiomyces macroporosus</name>
    <dbReference type="NCBI Taxonomy" id="261099"/>
    <lineage>
        <taxon>Eukaryota</taxon>
        <taxon>Fungi</taxon>
        <taxon>Fungi incertae sedis</taxon>
        <taxon>Chytridiomycota</taxon>
        <taxon>Chytridiomycota incertae sedis</taxon>
        <taxon>Chytridiomycetes</taxon>
        <taxon>Rhizophydiales</taxon>
        <taxon>Terramycetaceae</taxon>
        <taxon>Boothiomyces</taxon>
    </lineage>
</organism>
<reference evidence="3" key="1">
    <citation type="submission" date="2020-05" db="EMBL/GenBank/DDBJ databases">
        <title>Phylogenomic resolution of chytrid fungi.</title>
        <authorList>
            <person name="Stajich J.E."/>
            <person name="Amses K."/>
            <person name="Simmons R."/>
            <person name="Seto K."/>
            <person name="Myers J."/>
            <person name="Bonds A."/>
            <person name="Quandt C.A."/>
            <person name="Barry K."/>
            <person name="Liu P."/>
            <person name="Grigoriev I."/>
            <person name="Longcore J.E."/>
            <person name="James T.Y."/>
        </authorList>
    </citation>
    <scope>NUCLEOTIDE SEQUENCE</scope>
    <source>
        <strain evidence="3">PLAUS21</strain>
    </source>
</reference>
<dbReference type="EMBL" id="JADGKB010000136">
    <property type="protein sequence ID" value="KAJ3252598.1"/>
    <property type="molecule type" value="Genomic_DNA"/>
</dbReference>
<keyword evidence="4" id="KW-1185">Reference proteome</keyword>
<feature type="region of interest" description="Disordered" evidence="2">
    <location>
        <begin position="1"/>
        <end position="26"/>
    </location>
</feature>
<dbReference type="Proteomes" id="UP001210925">
    <property type="component" value="Unassembled WGS sequence"/>
</dbReference>
<dbReference type="InterPro" id="IPR017853">
    <property type="entry name" value="GH"/>
</dbReference>
<gene>
    <name evidence="3" type="ORF">HK103_001397</name>
</gene>